<reference evidence="3 4" key="3">
    <citation type="submission" date="2021-02" db="EMBL/GenBank/DDBJ databases">
        <authorList>
            <person name="Merkel A.Y."/>
        </authorList>
    </citation>
    <scope>NUCLEOTIDE SEQUENCE [LARGE SCALE GENOMIC DNA]</scope>
    <source>
        <strain evidence="3 4">T05b</strain>
    </source>
</reference>
<comment type="caution">
    <text evidence="3">The sequence shown here is derived from an EMBL/GenBank/DDBJ whole genome shotgun (WGS) entry which is preliminary data.</text>
</comment>
<name>A0ABS2WNU4_9BACT</name>
<accession>A0ABS2WNU4</accession>
<evidence type="ECO:0000259" key="2">
    <source>
        <dbReference type="Pfam" id="PF07693"/>
    </source>
</evidence>
<dbReference type="InterPro" id="IPR027417">
    <property type="entry name" value="P-loop_NTPase"/>
</dbReference>
<dbReference type="SUPFAM" id="SSF52540">
    <property type="entry name" value="P-loop containing nucleoside triphosphate hydrolases"/>
    <property type="match status" value="1"/>
</dbReference>
<sequence length="673" mass="79340">MKNSSFPINAHDEDRLGFSSFAKRVAQGILNYEQQEAFVISIEGKWGSGKTSLVNLIENEIQEEVEVMRFNPWLVADLHQVVKLFFDELITVLSRTSFDVKWNEQIKKDIKTLVSVIAPENVSVSTGMLSATWKLKPKSSPSKTQSLEAIKKSINGYLQGLKRKIVIIIDDIDRLTDKETEFIFRLVKGIADFDNVIYLLLYDKEIVARSLETFKKESGEKYLEKIVQYPLCVPKPHNVTLHGVLHEKLDAILARVKEDRRKVFFDKYKWEHVIRDIVPKYILTMRDVYLLEGTLSFEYPIIAQDVNFTDFFLLSLLKIKNNRLYSEIRDDFSQCVVSPSWNLLDKDKIKKEFETMTQRHLVFGNVLNLLFPMLDSSEFAYGQGFSNKDHGDKYLADPYYFENYFAFSVSDDKLSYGEFRETEKLFQGDDFEVFKQAFLHLYEAKKGAFFIEMANKITLIHSKKEEQKNTFYNAIKMHEYFRVKNKDSTIETPLDSLFLHFSKKMLSNMNNEEFMVAFFTDNVKSATPLWVKMDIFVIMEGYEEEAKQRVHQYLKEKLALLDFWAFLKEEEIFRSVLVNREEFQEKLDQIKEEFKKLIFKDKETFFAIVKGGMYKESISNSKEFCKLMIDLKEIETYIESLDEDLLTEEENELLQLWKGQPKQRPHERKRFFK</sequence>
<evidence type="ECO:0000313" key="4">
    <source>
        <dbReference type="Proteomes" id="UP000703590"/>
    </source>
</evidence>
<proteinExistence type="predicted"/>
<evidence type="ECO:0000256" key="1">
    <source>
        <dbReference type="SAM" id="Coils"/>
    </source>
</evidence>
<gene>
    <name evidence="3" type="ORF">JWV37_00705</name>
</gene>
<reference evidence="3 4" key="2">
    <citation type="submission" date="2021-02" db="EMBL/GenBank/DDBJ databases">
        <title>Sulfurospirillum tamanensis sp. nov.</title>
        <authorList>
            <person name="Frolova A."/>
            <person name="Merkel A."/>
            <person name="Slobodkin A."/>
        </authorList>
    </citation>
    <scope>NUCLEOTIDE SEQUENCE [LARGE SCALE GENOMIC DNA]</scope>
    <source>
        <strain evidence="3 4">T05b</strain>
    </source>
</reference>
<dbReference type="InterPro" id="IPR052754">
    <property type="entry name" value="NTPase_KAP_P-loop"/>
</dbReference>
<dbReference type="PANTHER" id="PTHR22674:SF6">
    <property type="entry name" value="NTPASE KAP FAMILY P-LOOP DOMAIN-CONTAINING PROTEIN 1"/>
    <property type="match status" value="1"/>
</dbReference>
<reference evidence="4" key="1">
    <citation type="submission" date="2021-02" db="EMBL/GenBank/DDBJ databases">
        <title>Sulfurospirillum tamanensis sp. nov.</title>
        <authorList>
            <person name="Merkel A.Y."/>
        </authorList>
    </citation>
    <scope>NUCLEOTIDE SEQUENCE [LARGE SCALE GENOMIC DNA]</scope>
    <source>
        <strain evidence="4">T05b</strain>
    </source>
</reference>
<protein>
    <submittedName>
        <fullName evidence="3">AAA family ATPase</fullName>
    </submittedName>
</protein>
<organism evidence="3 4">
    <name type="scientific">Sulfurospirillum tamanense</name>
    <dbReference type="NCBI Taxonomy" id="2813362"/>
    <lineage>
        <taxon>Bacteria</taxon>
        <taxon>Pseudomonadati</taxon>
        <taxon>Campylobacterota</taxon>
        <taxon>Epsilonproteobacteria</taxon>
        <taxon>Campylobacterales</taxon>
        <taxon>Sulfurospirillaceae</taxon>
        <taxon>Sulfurospirillum</taxon>
    </lineage>
</organism>
<dbReference type="Gene3D" id="3.40.50.300">
    <property type="entry name" value="P-loop containing nucleotide triphosphate hydrolases"/>
    <property type="match status" value="1"/>
</dbReference>
<dbReference type="Proteomes" id="UP000703590">
    <property type="component" value="Unassembled WGS sequence"/>
</dbReference>
<feature type="domain" description="KAP NTPase" evidence="2">
    <location>
        <begin position="18"/>
        <end position="288"/>
    </location>
</feature>
<feature type="coiled-coil region" evidence="1">
    <location>
        <begin position="573"/>
        <end position="600"/>
    </location>
</feature>
<dbReference type="Pfam" id="PF07693">
    <property type="entry name" value="KAP_NTPase"/>
    <property type="match status" value="1"/>
</dbReference>
<dbReference type="EMBL" id="JAFHKK010000001">
    <property type="protein sequence ID" value="MBN2963288.1"/>
    <property type="molecule type" value="Genomic_DNA"/>
</dbReference>
<dbReference type="InterPro" id="IPR011646">
    <property type="entry name" value="KAP_P-loop"/>
</dbReference>
<dbReference type="RefSeq" id="WP_205457721.1">
    <property type="nucleotide sequence ID" value="NZ_JAFHKK010000001.1"/>
</dbReference>
<dbReference type="PANTHER" id="PTHR22674">
    <property type="entry name" value="NTPASE, KAP FAMILY P-LOOP DOMAIN-CONTAINING 1"/>
    <property type="match status" value="1"/>
</dbReference>
<keyword evidence="4" id="KW-1185">Reference proteome</keyword>
<keyword evidence="1" id="KW-0175">Coiled coil</keyword>
<evidence type="ECO:0000313" key="3">
    <source>
        <dbReference type="EMBL" id="MBN2963288.1"/>
    </source>
</evidence>